<reference evidence="11" key="2">
    <citation type="submission" date="2017-11" db="EMBL/GenBank/DDBJ databases">
        <title>Explore the mitochondrial genome evolution of spider mites in relation to their climatic distributions.</title>
        <authorList>
            <person name="Sun J.-T."/>
            <person name="Hong X.-Y."/>
        </authorList>
    </citation>
    <scope>NUCLEOTIDE SEQUENCE</scope>
</reference>
<evidence type="ECO:0000256" key="3">
    <source>
        <dbReference type="ARBA" id="ARBA00021007"/>
    </source>
</evidence>
<keyword evidence="7 9" id="KW-0472">Membrane</keyword>
<comment type="subcellular location">
    <subcellularLocation>
        <location evidence="1">Membrane</location>
    </subcellularLocation>
    <subcellularLocation>
        <location evidence="9">Mitochondrion membrane</location>
        <topology evidence="9">Multi-pass membrane protein</topology>
    </subcellularLocation>
</comment>
<keyword evidence="5 9" id="KW-0812">Transmembrane</keyword>
<geneLocation type="mitochondrion" evidence="10"/>
<dbReference type="GO" id="GO:0031966">
    <property type="term" value="C:mitochondrial membrane"/>
    <property type="evidence" value="ECO:0007669"/>
    <property type="project" value="UniProtKB-SubCell"/>
</dbReference>
<dbReference type="RefSeq" id="YP_009051531.1">
    <property type="nucleotide sequence ID" value="NC_024680.1"/>
</dbReference>
<feature type="transmembrane region" description="Helical" evidence="9">
    <location>
        <begin position="6"/>
        <end position="23"/>
    </location>
</feature>
<keyword evidence="9" id="KW-0520">NAD</keyword>
<comment type="similarity">
    <text evidence="2 9">Belongs to the complex I subunit 3 family.</text>
</comment>
<comment type="function">
    <text evidence="9">Core subunit of the mitochondrial membrane respiratory chain NADH dehydrogenase (Complex I) which catalyzes electron transfer from NADH through the respiratory chain, using ubiquinone as an electron acceptor. Essential for the catalytic activity of complex I.</text>
</comment>
<reference evidence="10" key="1">
    <citation type="journal article" date="2014" name="PLoS ONE">
        <title>The complete mitochondrial genomes of six species of tetranychus provide insights into the phylogeny and evolution of spider mites.</title>
        <authorList>
            <person name="Chen D.S."/>
            <person name="Jin P.Y."/>
            <person name="Zhang K.J."/>
            <person name="Ding X.L."/>
            <person name="Yang S.X."/>
            <person name="Ju J.F."/>
            <person name="Zhao J.Y."/>
            <person name="Hong X.Y."/>
        </authorList>
    </citation>
    <scope>NUCLEOTIDE SEQUENCE</scope>
</reference>
<proteinExistence type="inferred from homology"/>
<keyword evidence="9" id="KW-0249">Electron transport</keyword>
<evidence type="ECO:0000256" key="6">
    <source>
        <dbReference type="ARBA" id="ARBA00022989"/>
    </source>
</evidence>
<evidence type="ECO:0000256" key="8">
    <source>
        <dbReference type="ARBA" id="ARBA00049551"/>
    </source>
</evidence>
<dbReference type="InterPro" id="IPR038430">
    <property type="entry name" value="NDAH_ubi_oxred_su3_sf"/>
</dbReference>
<dbReference type="AlphaFoldDB" id="A0A075X8C4"/>
<dbReference type="EMBL" id="MG518360">
    <property type="protein sequence ID" value="AUT13949.1"/>
    <property type="molecule type" value="Genomic_DNA"/>
</dbReference>
<dbReference type="EMBL" id="MG518354">
    <property type="protein sequence ID" value="AUT13871.1"/>
    <property type="molecule type" value="Genomic_DNA"/>
</dbReference>
<evidence type="ECO:0000313" key="10">
    <source>
        <dbReference type="EMBL" id="AIH15692.1"/>
    </source>
</evidence>
<gene>
    <name evidence="10" type="primary">ND3</name>
</gene>
<evidence type="ECO:0000313" key="11">
    <source>
        <dbReference type="EMBL" id="AUT13858.1"/>
    </source>
</evidence>
<name>A0A075X8C4_TETPC</name>
<keyword evidence="4 9" id="KW-0813">Transport</keyword>
<evidence type="ECO:0000256" key="5">
    <source>
        <dbReference type="ARBA" id="ARBA00022692"/>
    </source>
</evidence>
<dbReference type="GeneID" id="20006225"/>
<dbReference type="EMBL" id="MG518358">
    <property type="protein sequence ID" value="AUT13923.1"/>
    <property type="molecule type" value="Genomic_DNA"/>
</dbReference>
<feature type="transmembrane region" description="Helical" evidence="9">
    <location>
        <begin position="84"/>
        <end position="102"/>
    </location>
</feature>
<evidence type="ECO:0000256" key="1">
    <source>
        <dbReference type="ARBA" id="ARBA00004370"/>
    </source>
</evidence>
<dbReference type="EMBL" id="MG518355">
    <property type="protein sequence ID" value="AUT13884.1"/>
    <property type="molecule type" value="Genomic_DNA"/>
</dbReference>
<dbReference type="EMBL" id="MG518356">
    <property type="protein sequence ID" value="AUT13897.1"/>
    <property type="molecule type" value="Genomic_DNA"/>
</dbReference>
<protein>
    <recommendedName>
        <fullName evidence="3 9">NADH-ubiquinone oxidoreductase chain 3</fullName>
        <ecNumber evidence="9">7.1.1.2</ecNumber>
    </recommendedName>
</protein>
<evidence type="ECO:0000256" key="7">
    <source>
        <dbReference type="ARBA" id="ARBA00023136"/>
    </source>
</evidence>
<accession>A0A075X8C4</accession>
<dbReference type="CTD" id="4537"/>
<dbReference type="GO" id="GO:0008137">
    <property type="term" value="F:NADH dehydrogenase (ubiquinone) activity"/>
    <property type="evidence" value="ECO:0007669"/>
    <property type="project" value="UniProtKB-UniRule"/>
</dbReference>
<dbReference type="Pfam" id="PF00507">
    <property type="entry name" value="Oxidored_q4"/>
    <property type="match status" value="1"/>
</dbReference>
<keyword evidence="6 9" id="KW-1133">Transmembrane helix</keyword>
<organism evidence="10">
    <name type="scientific">Tetranychus pueraricola</name>
    <name type="common">Spider mite</name>
    <dbReference type="NCBI Taxonomy" id="60960"/>
    <lineage>
        <taxon>Eukaryota</taxon>
        <taxon>Metazoa</taxon>
        <taxon>Ecdysozoa</taxon>
        <taxon>Arthropoda</taxon>
        <taxon>Chelicerata</taxon>
        <taxon>Arachnida</taxon>
        <taxon>Acari</taxon>
        <taxon>Acariformes</taxon>
        <taxon>Trombidiformes</taxon>
        <taxon>Prostigmata</taxon>
        <taxon>Eleutherengona</taxon>
        <taxon>Raphignathae</taxon>
        <taxon>Tetranychoidea</taxon>
        <taxon>Tetranychidae</taxon>
        <taxon>Tetranychus</taxon>
    </lineage>
</organism>
<evidence type="ECO:0000256" key="4">
    <source>
        <dbReference type="ARBA" id="ARBA00022448"/>
    </source>
</evidence>
<keyword evidence="9" id="KW-1278">Translocase</keyword>
<keyword evidence="9" id="KW-0830">Ubiquinone</keyword>
<evidence type="ECO:0000256" key="2">
    <source>
        <dbReference type="ARBA" id="ARBA00008472"/>
    </source>
</evidence>
<dbReference type="Gene3D" id="1.20.58.1610">
    <property type="entry name" value="NADH:ubiquinone/plastoquinone oxidoreductase, chain 3"/>
    <property type="match status" value="1"/>
</dbReference>
<evidence type="ECO:0000256" key="9">
    <source>
        <dbReference type="RuleBase" id="RU003640"/>
    </source>
</evidence>
<dbReference type="EMBL" id="MG518357">
    <property type="protein sequence ID" value="AUT13910.1"/>
    <property type="molecule type" value="Genomic_DNA"/>
</dbReference>
<dbReference type="EC" id="7.1.1.2" evidence="9"/>
<dbReference type="EMBL" id="MG518353">
    <property type="protein sequence ID" value="AUT13858.1"/>
    <property type="molecule type" value="Genomic_DNA"/>
</dbReference>
<dbReference type="EMBL" id="KJ729021">
    <property type="protein sequence ID" value="AIH15692.1"/>
    <property type="molecule type" value="Genomic_DNA"/>
</dbReference>
<dbReference type="InterPro" id="IPR000440">
    <property type="entry name" value="NADH_UbQ/plastoQ_OxRdtase_su3"/>
</dbReference>
<keyword evidence="9" id="KW-0679">Respiratory chain</keyword>
<sequence>MMNFLFVILFLIALMLTLYFMFYKNENMMNYNFSSMYECGFMNMTFSRFFFSMNMFIYLILFIVLDMEIFFFSLMVFYEMSFLIILNAFIFSMILLMIYEWFSMSLNWFIK</sequence>
<comment type="catalytic activity">
    <reaction evidence="8 9">
        <text>a ubiquinone + NADH + 5 H(+)(in) = a ubiquinol + NAD(+) + 4 H(+)(out)</text>
        <dbReference type="Rhea" id="RHEA:29091"/>
        <dbReference type="Rhea" id="RHEA-COMP:9565"/>
        <dbReference type="Rhea" id="RHEA-COMP:9566"/>
        <dbReference type="ChEBI" id="CHEBI:15378"/>
        <dbReference type="ChEBI" id="CHEBI:16389"/>
        <dbReference type="ChEBI" id="CHEBI:17976"/>
        <dbReference type="ChEBI" id="CHEBI:57540"/>
        <dbReference type="ChEBI" id="CHEBI:57945"/>
        <dbReference type="EC" id="7.1.1.2"/>
    </reaction>
</comment>
<keyword evidence="9 10" id="KW-0496">Mitochondrion</keyword>